<feature type="chain" id="PRO_5032979543" evidence="4">
    <location>
        <begin position="21"/>
        <end position="431"/>
    </location>
</feature>
<keyword evidence="1" id="KW-0719">Serine esterase</keyword>
<evidence type="ECO:0000313" key="6">
    <source>
        <dbReference type="EMBL" id="NLR81451.1"/>
    </source>
</evidence>
<feature type="domain" description="4-O-methyl-glucuronoyl methylesterase-like" evidence="5">
    <location>
        <begin position="224"/>
        <end position="372"/>
    </location>
</feature>
<feature type="signal peptide" evidence="4">
    <location>
        <begin position="1"/>
        <end position="20"/>
    </location>
</feature>
<organism evidence="6 7">
    <name type="scientific">Chitinophaga eiseniae</name>
    <dbReference type="NCBI Taxonomy" id="634771"/>
    <lineage>
        <taxon>Bacteria</taxon>
        <taxon>Pseudomonadati</taxon>
        <taxon>Bacteroidota</taxon>
        <taxon>Chitinophagia</taxon>
        <taxon>Chitinophagales</taxon>
        <taxon>Chitinophagaceae</taxon>
        <taxon>Chitinophaga</taxon>
    </lineage>
</organism>
<comment type="caution">
    <text evidence="6">The sequence shown here is derived from an EMBL/GenBank/DDBJ whole genome shotgun (WGS) entry which is preliminary data.</text>
</comment>
<keyword evidence="3" id="KW-0378">Hydrolase</keyword>
<dbReference type="Gene3D" id="3.40.50.1820">
    <property type="entry name" value="alpha/beta hydrolase"/>
    <property type="match status" value="1"/>
</dbReference>
<keyword evidence="7" id="KW-1185">Reference proteome</keyword>
<dbReference type="GO" id="GO:0052689">
    <property type="term" value="F:carboxylic ester hydrolase activity"/>
    <property type="evidence" value="ECO:0007669"/>
    <property type="project" value="UniProtKB-KW"/>
</dbReference>
<evidence type="ECO:0000256" key="4">
    <source>
        <dbReference type="SAM" id="SignalP"/>
    </source>
</evidence>
<name>A0A847SHY8_9BACT</name>
<protein>
    <submittedName>
        <fullName evidence="6">Acetylxylan esterase</fullName>
    </submittedName>
</protein>
<keyword evidence="2 4" id="KW-0732">Signal</keyword>
<evidence type="ECO:0000313" key="7">
    <source>
        <dbReference type="Proteomes" id="UP000552864"/>
    </source>
</evidence>
<dbReference type="RefSeq" id="WP_168741089.1">
    <property type="nucleotide sequence ID" value="NZ_JABAHZ010000006.1"/>
</dbReference>
<evidence type="ECO:0000256" key="1">
    <source>
        <dbReference type="ARBA" id="ARBA00022487"/>
    </source>
</evidence>
<evidence type="ECO:0000259" key="5">
    <source>
        <dbReference type="Pfam" id="PF22244"/>
    </source>
</evidence>
<gene>
    <name evidence="6" type="ORF">HGH91_22685</name>
</gene>
<dbReference type="Proteomes" id="UP000552864">
    <property type="component" value="Unassembled WGS sequence"/>
</dbReference>
<dbReference type="InterPro" id="IPR054579">
    <property type="entry name" value="GCE-like_dom"/>
</dbReference>
<sequence length="431" mass="48805">MSLRHTSFLLLLFPFLAAGAQDFHQSNTDESKVPPYTLPDVLKMPDGKEVHTAAQWQHTQRPYVFHLFEENVYGKFPRTPVSMRSKVMSTDEHALNGTAIRKLVDIYFNNDTSAVIHLLMYLPRTPRPAPVFLGMNFFGNQCVSNDPAIPITEKYTINGSGVVNNHVTVASRGSQAERWQVDTLLAHGFGLVTFFYGDVEEDYPEGWKQGFRTKLRTALKTAPEEWSAIGAWAWALSRVMDYLQTDPRVNARQVCLNGHSRLGKTALWAGAADPRFAIVISNESGEGGAALARRWYGETMPIINDHFPHWFNSQYKQYSTHINDMPVDQHMLLALIAPRPLYVASAEGDQWSDPKGEFLSAWHAGVVYKLFGEKAIGSDQYPAVHQPVGDWVRYHVRAGKHDVTIYDWQQYIAFAERFFPRKGAKKQSSKD</sequence>
<dbReference type="EMBL" id="JABAHZ010000006">
    <property type="protein sequence ID" value="NLR81451.1"/>
    <property type="molecule type" value="Genomic_DNA"/>
</dbReference>
<accession>A0A847SHY8</accession>
<dbReference type="InterPro" id="IPR029058">
    <property type="entry name" value="AB_hydrolase_fold"/>
</dbReference>
<dbReference type="Pfam" id="PF22244">
    <property type="entry name" value="GCE_fung"/>
    <property type="match status" value="1"/>
</dbReference>
<proteinExistence type="predicted"/>
<evidence type="ECO:0000256" key="3">
    <source>
        <dbReference type="ARBA" id="ARBA00022801"/>
    </source>
</evidence>
<dbReference type="AlphaFoldDB" id="A0A847SHY8"/>
<dbReference type="SUPFAM" id="SSF53474">
    <property type="entry name" value="alpha/beta-Hydrolases"/>
    <property type="match status" value="1"/>
</dbReference>
<evidence type="ECO:0000256" key="2">
    <source>
        <dbReference type="ARBA" id="ARBA00022729"/>
    </source>
</evidence>
<reference evidence="6 7" key="1">
    <citation type="submission" date="2020-04" db="EMBL/GenBank/DDBJ databases">
        <authorList>
            <person name="Yin C."/>
        </authorList>
    </citation>
    <scope>NUCLEOTIDE SEQUENCE [LARGE SCALE GENOMIC DNA]</scope>
    <source>
        <strain evidence="6 7">Ak56</strain>
    </source>
</reference>